<accession>A0A2M3ZTC1</accession>
<keyword evidence="1" id="KW-0732">Signal</keyword>
<sequence length="84" mass="9113">MVFPISLGLPACLLCFTVLLFLRELESCVGINSASKPINDHHPDSVLRVRHTNETVPIPRSTASVQIRSQLLAAYCAGASRLPV</sequence>
<proteinExistence type="predicted"/>
<name>A0A2M3ZTC1_9DIPT</name>
<feature type="signal peptide" evidence="1">
    <location>
        <begin position="1"/>
        <end position="27"/>
    </location>
</feature>
<feature type="chain" id="PRO_5014882493" evidence="1">
    <location>
        <begin position="28"/>
        <end position="84"/>
    </location>
</feature>
<evidence type="ECO:0000313" key="2">
    <source>
        <dbReference type="EMBL" id="MBW31742.1"/>
    </source>
</evidence>
<reference evidence="2" key="1">
    <citation type="submission" date="2018-01" db="EMBL/GenBank/DDBJ databases">
        <title>An insight into the sialome of Amazonian anophelines.</title>
        <authorList>
            <person name="Ribeiro J.M."/>
            <person name="Scarpassa V."/>
            <person name="Calvo E."/>
        </authorList>
    </citation>
    <scope>NUCLEOTIDE SEQUENCE</scope>
    <source>
        <tissue evidence="2">Salivary glands</tissue>
    </source>
</reference>
<evidence type="ECO:0000256" key="1">
    <source>
        <dbReference type="SAM" id="SignalP"/>
    </source>
</evidence>
<dbReference type="EMBL" id="GGFM01010991">
    <property type="protein sequence ID" value="MBW31742.1"/>
    <property type="molecule type" value="Transcribed_RNA"/>
</dbReference>
<protein>
    <submittedName>
        <fullName evidence="2">Putative secreted peptide</fullName>
    </submittedName>
</protein>
<dbReference type="AlphaFoldDB" id="A0A2M3ZTC1"/>
<organism evidence="2">
    <name type="scientific">Anopheles braziliensis</name>
    <dbReference type="NCBI Taxonomy" id="58242"/>
    <lineage>
        <taxon>Eukaryota</taxon>
        <taxon>Metazoa</taxon>
        <taxon>Ecdysozoa</taxon>
        <taxon>Arthropoda</taxon>
        <taxon>Hexapoda</taxon>
        <taxon>Insecta</taxon>
        <taxon>Pterygota</taxon>
        <taxon>Neoptera</taxon>
        <taxon>Endopterygota</taxon>
        <taxon>Diptera</taxon>
        <taxon>Nematocera</taxon>
        <taxon>Culicoidea</taxon>
        <taxon>Culicidae</taxon>
        <taxon>Anophelinae</taxon>
        <taxon>Anopheles</taxon>
    </lineage>
</organism>